<organism evidence="2 3">
    <name type="scientific">Massilia hydrophila</name>
    <dbReference type="NCBI Taxonomy" id="3044279"/>
    <lineage>
        <taxon>Bacteria</taxon>
        <taxon>Pseudomonadati</taxon>
        <taxon>Pseudomonadota</taxon>
        <taxon>Betaproteobacteria</taxon>
        <taxon>Burkholderiales</taxon>
        <taxon>Oxalobacteraceae</taxon>
        <taxon>Telluria group</taxon>
        <taxon>Massilia</taxon>
    </lineage>
</organism>
<reference evidence="2 3" key="1">
    <citation type="submission" date="2021-07" db="EMBL/GenBank/DDBJ databases">
        <title>Characterization of Violacein-producing bacteria and related species.</title>
        <authorList>
            <person name="Wilson H.S."/>
            <person name="De Leon M.E."/>
        </authorList>
    </citation>
    <scope>NUCLEOTIDE SEQUENCE [LARGE SCALE GENOMIC DNA]</scope>
    <source>
        <strain evidence="2 3">HSC-2F05</strain>
    </source>
</reference>
<feature type="transmembrane region" description="Helical" evidence="1">
    <location>
        <begin position="65"/>
        <end position="89"/>
    </location>
</feature>
<keyword evidence="1" id="KW-0472">Membrane</keyword>
<name>A0ABS7Y3V1_9BURK</name>
<protein>
    <submittedName>
        <fullName evidence="2">Uncharacterized protein</fullName>
    </submittedName>
</protein>
<dbReference type="EMBL" id="JAHYBX010000001">
    <property type="protein sequence ID" value="MCA1854339.1"/>
    <property type="molecule type" value="Genomic_DNA"/>
</dbReference>
<dbReference type="RefSeq" id="WP_225236823.1">
    <property type="nucleotide sequence ID" value="NZ_JAHYBX010000001.1"/>
</dbReference>
<evidence type="ECO:0000313" key="2">
    <source>
        <dbReference type="EMBL" id="MCA1854339.1"/>
    </source>
</evidence>
<gene>
    <name evidence="2" type="ORF">LE190_00145</name>
</gene>
<keyword evidence="3" id="KW-1185">Reference proteome</keyword>
<comment type="caution">
    <text evidence="2">The sequence shown here is derived from an EMBL/GenBank/DDBJ whole genome shotgun (WGS) entry which is preliminary data.</text>
</comment>
<evidence type="ECO:0000313" key="3">
    <source>
        <dbReference type="Proteomes" id="UP001198602"/>
    </source>
</evidence>
<feature type="transmembrane region" description="Helical" evidence="1">
    <location>
        <begin position="95"/>
        <end position="113"/>
    </location>
</feature>
<evidence type="ECO:0000256" key="1">
    <source>
        <dbReference type="SAM" id="Phobius"/>
    </source>
</evidence>
<proteinExistence type="predicted"/>
<keyword evidence="1" id="KW-0812">Transmembrane</keyword>
<accession>A0ABS7Y3V1</accession>
<dbReference type="Proteomes" id="UP001198602">
    <property type="component" value="Unassembled WGS sequence"/>
</dbReference>
<keyword evidence="1" id="KW-1133">Transmembrane helix</keyword>
<sequence length="134" mass="14461">MLSKAAISRIAEELLDQARASRFGVTDPSGVPVPPIYRNRDMAALPPGLQLEIVNKANWAVGTSAAFILLVLVLLGMLVLAYALAPLVLGMSLPFPAMLLFVPLVPLVQVGLARWMARRIARLVAADWPVPVRL</sequence>